<gene>
    <name evidence="3" type="ORF">GN242_04345</name>
</gene>
<evidence type="ECO:0000256" key="1">
    <source>
        <dbReference type="SAM" id="Phobius"/>
    </source>
</evidence>
<dbReference type="CDD" id="cd03506">
    <property type="entry name" value="Delta6-FADS-like"/>
    <property type="match status" value="1"/>
</dbReference>
<dbReference type="GO" id="GO:0008610">
    <property type="term" value="P:lipid biosynthetic process"/>
    <property type="evidence" value="ECO:0007669"/>
    <property type="project" value="UniProtKB-ARBA"/>
</dbReference>
<dbReference type="AlphaFoldDB" id="A0A6I6EXJ8"/>
<dbReference type="Pfam" id="PF00487">
    <property type="entry name" value="FA_desaturase"/>
    <property type="match status" value="1"/>
</dbReference>
<dbReference type="RefSeq" id="WP_156286974.1">
    <property type="nucleotide sequence ID" value="NZ_CP046509.1"/>
</dbReference>
<proteinExistence type="predicted"/>
<dbReference type="EMBL" id="CP046509">
    <property type="protein sequence ID" value="QGU86500.1"/>
    <property type="molecule type" value="Genomic_DNA"/>
</dbReference>
<dbReference type="GO" id="GO:0016717">
    <property type="term" value="F:oxidoreductase activity, acting on paired donors, with oxidation of a pair of donors resulting in the reduction of molecular oxygen to two molecules of water"/>
    <property type="evidence" value="ECO:0007669"/>
    <property type="project" value="TreeGrafter"/>
</dbReference>
<sequence>MSETLPPLRYPADGEQAFHQALQRAAHHYLSGSREHRFAGGREWLKAGLLLVLCVTCYLLSLLQVSSGGFVICYLLFMLMAMLLNINVNHDASHGVFSRSPRINRIISRVVTLPLGLDPDYWRVRHVHFHHVYANIEHYDLDTEENGFFRQTPFQRWRPWMRWQHLYWPLIAALSLPYLAWVFDWADRCGKTPLAQRQVMPGVRGWLLFCLSKTLHLLLVLAIPLWAAEQHGIAISVVLATWLGSQMAASLLVVFLLLGTHWAEAEFYQPGAEGELPHGWYRHNFATACDWQPSPAWLGYFTGGLNLHLTHHLFPGWHHRHYPALAAILARLASEHGMNYRCISYRELLRRQQAFLRRMGQPQEAL</sequence>
<feature type="transmembrane region" description="Helical" evidence="1">
    <location>
        <begin position="166"/>
        <end position="186"/>
    </location>
</feature>
<dbReference type="PANTHER" id="PTHR19353">
    <property type="entry name" value="FATTY ACID DESATURASE 2"/>
    <property type="match status" value="1"/>
</dbReference>
<keyword evidence="1" id="KW-0472">Membrane</keyword>
<evidence type="ECO:0000313" key="4">
    <source>
        <dbReference type="Proteomes" id="UP000424752"/>
    </source>
</evidence>
<feature type="transmembrane region" description="Helical" evidence="1">
    <location>
        <begin position="70"/>
        <end position="88"/>
    </location>
</feature>
<feature type="transmembrane region" description="Helical" evidence="1">
    <location>
        <begin position="233"/>
        <end position="258"/>
    </location>
</feature>
<dbReference type="PANTHER" id="PTHR19353:SF19">
    <property type="entry name" value="DELTA(5) FATTY ACID DESATURASE C-RELATED"/>
    <property type="match status" value="1"/>
</dbReference>
<dbReference type="Proteomes" id="UP000424752">
    <property type="component" value="Chromosome"/>
</dbReference>
<evidence type="ECO:0000259" key="2">
    <source>
        <dbReference type="Pfam" id="PF00487"/>
    </source>
</evidence>
<keyword evidence="1" id="KW-1133">Transmembrane helix</keyword>
<organism evidence="3 4">
    <name type="scientific">Erwinia sorbitola</name>
    <dbReference type="NCBI Taxonomy" id="2681984"/>
    <lineage>
        <taxon>Bacteria</taxon>
        <taxon>Pseudomonadati</taxon>
        <taxon>Pseudomonadota</taxon>
        <taxon>Gammaproteobacteria</taxon>
        <taxon>Enterobacterales</taxon>
        <taxon>Erwiniaceae</taxon>
        <taxon>Erwinia</taxon>
    </lineage>
</organism>
<dbReference type="InterPro" id="IPR012171">
    <property type="entry name" value="Fatty_acid_desaturase"/>
</dbReference>
<name>A0A6I6EXJ8_9GAMM</name>
<dbReference type="KEGG" id="erwi:GN242_04345"/>
<evidence type="ECO:0000313" key="3">
    <source>
        <dbReference type="EMBL" id="QGU86500.1"/>
    </source>
</evidence>
<feature type="transmembrane region" description="Helical" evidence="1">
    <location>
        <begin position="44"/>
        <end position="63"/>
    </location>
</feature>
<feature type="domain" description="Fatty acid desaturase" evidence="2">
    <location>
        <begin position="71"/>
        <end position="342"/>
    </location>
</feature>
<dbReference type="InterPro" id="IPR005804">
    <property type="entry name" value="FA_desaturase_dom"/>
</dbReference>
<reference evidence="3 4" key="1">
    <citation type="submission" date="2019-12" db="EMBL/GenBank/DDBJ databases">
        <title>Erwinia sp. nov., isolated from droppings of birds in the Qinghai-Tiebt plateau of China.</title>
        <authorList>
            <person name="Ge Y."/>
        </authorList>
    </citation>
    <scope>NUCLEOTIDE SEQUENCE [LARGE SCALE GENOMIC DNA]</scope>
    <source>
        <strain evidence="3 4">J780</strain>
    </source>
</reference>
<dbReference type="GO" id="GO:0016020">
    <property type="term" value="C:membrane"/>
    <property type="evidence" value="ECO:0007669"/>
    <property type="project" value="TreeGrafter"/>
</dbReference>
<feature type="transmembrane region" description="Helical" evidence="1">
    <location>
        <begin position="206"/>
        <end position="227"/>
    </location>
</feature>
<accession>A0A6I6EXJ8</accession>
<keyword evidence="1" id="KW-0812">Transmembrane</keyword>
<protein>
    <submittedName>
        <fullName evidence="3">Acyl-CoA desaturase</fullName>
    </submittedName>
</protein>